<evidence type="ECO:0000256" key="1">
    <source>
        <dbReference type="ARBA" id="ARBA00004123"/>
    </source>
</evidence>
<comment type="subcellular location">
    <subcellularLocation>
        <location evidence="1">Nucleus</location>
    </subcellularLocation>
</comment>
<accession>A0A199V392</accession>
<dbReference type="InterPro" id="IPR044810">
    <property type="entry name" value="WRKY_plant"/>
</dbReference>
<protein>
    <submittedName>
        <fullName evidence="7">Putative WRKY transcription factor 50</fullName>
    </submittedName>
</protein>
<dbReference type="EMBL" id="LSRQ01003452">
    <property type="protein sequence ID" value="OAY71453.1"/>
    <property type="molecule type" value="Genomic_DNA"/>
</dbReference>
<dbReference type="PANTHER" id="PTHR31221:SF283">
    <property type="entry name" value="WRKY DOMAIN-CONTAINING PROTEIN"/>
    <property type="match status" value="1"/>
</dbReference>
<dbReference type="Proteomes" id="UP000092600">
    <property type="component" value="Unassembled WGS sequence"/>
</dbReference>
<keyword evidence="4" id="KW-0804">Transcription</keyword>
<dbReference type="SMART" id="SM00774">
    <property type="entry name" value="WRKY"/>
    <property type="match status" value="1"/>
</dbReference>
<dbReference type="GO" id="GO:0043565">
    <property type="term" value="F:sequence-specific DNA binding"/>
    <property type="evidence" value="ECO:0007669"/>
    <property type="project" value="InterPro"/>
</dbReference>
<keyword evidence="3" id="KW-0238">DNA-binding</keyword>
<evidence type="ECO:0000313" key="8">
    <source>
        <dbReference type="Proteomes" id="UP000092600"/>
    </source>
</evidence>
<sequence>MSFEIMDFLTFGEHPREETSARDQPPFWEQSHVVLQENSSEASRTSGGDCSKQVFGSRPYLRNHCLRLYDFNIRFVCRSQSARTSSSKGGRMKVAFKTKSELEVLDDGYKWRKYGKKMVKNSPNPRNYYRCSSDGCNVKKRVQREKEDSRYVITTYEGVHNHHALLPASADYEASGKDTLANCFEESHV</sequence>
<dbReference type="GO" id="GO:0005634">
    <property type="term" value="C:nucleus"/>
    <property type="evidence" value="ECO:0007669"/>
    <property type="project" value="UniProtKB-SubCell"/>
</dbReference>
<dbReference type="PANTHER" id="PTHR31221">
    <property type="entry name" value="WRKY TRANSCRIPTION FACTOR PROTEIN 1-RELATED"/>
    <property type="match status" value="1"/>
</dbReference>
<dbReference type="PROSITE" id="PS50811">
    <property type="entry name" value="WRKY"/>
    <property type="match status" value="1"/>
</dbReference>
<name>A0A199V392_ANACO</name>
<dbReference type="InterPro" id="IPR036576">
    <property type="entry name" value="WRKY_dom_sf"/>
</dbReference>
<feature type="domain" description="WRKY" evidence="6">
    <location>
        <begin position="100"/>
        <end position="165"/>
    </location>
</feature>
<dbReference type="InterPro" id="IPR003657">
    <property type="entry name" value="WRKY_dom"/>
</dbReference>
<dbReference type="Gene3D" id="2.20.25.80">
    <property type="entry name" value="WRKY domain"/>
    <property type="match status" value="1"/>
</dbReference>
<dbReference type="Pfam" id="PF03106">
    <property type="entry name" value="WRKY"/>
    <property type="match status" value="1"/>
</dbReference>
<evidence type="ECO:0000256" key="3">
    <source>
        <dbReference type="ARBA" id="ARBA00023125"/>
    </source>
</evidence>
<dbReference type="GO" id="GO:0003700">
    <property type="term" value="F:DNA-binding transcription factor activity"/>
    <property type="evidence" value="ECO:0007669"/>
    <property type="project" value="InterPro"/>
</dbReference>
<dbReference type="AlphaFoldDB" id="A0A199V392"/>
<dbReference type="SUPFAM" id="SSF118290">
    <property type="entry name" value="WRKY DNA-binding domain"/>
    <property type="match status" value="1"/>
</dbReference>
<evidence type="ECO:0000256" key="4">
    <source>
        <dbReference type="ARBA" id="ARBA00023163"/>
    </source>
</evidence>
<keyword evidence="2" id="KW-0805">Transcription regulation</keyword>
<proteinExistence type="predicted"/>
<evidence type="ECO:0000313" key="7">
    <source>
        <dbReference type="EMBL" id="OAY71453.1"/>
    </source>
</evidence>
<organism evidence="7 8">
    <name type="scientific">Ananas comosus</name>
    <name type="common">Pineapple</name>
    <name type="synonym">Ananas ananas</name>
    <dbReference type="NCBI Taxonomy" id="4615"/>
    <lineage>
        <taxon>Eukaryota</taxon>
        <taxon>Viridiplantae</taxon>
        <taxon>Streptophyta</taxon>
        <taxon>Embryophyta</taxon>
        <taxon>Tracheophyta</taxon>
        <taxon>Spermatophyta</taxon>
        <taxon>Magnoliopsida</taxon>
        <taxon>Liliopsida</taxon>
        <taxon>Poales</taxon>
        <taxon>Bromeliaceae</taxon>
        <taxon>Bromelioideae</taxon>
        <taxon>Ananas</taxon>
    </lineage>
</organism>
<gene>
    <name evidence="7" type="ORF">ACMD2_24783</name>
</gene>
<reference evidence="7 8" key="1">
    <citation type="journal article" date="2016" name="DNA Res.">
        <title>The draft genome of MD-2 pineapple using hybrid error correction of long reads.</title>
        <authorList>
            <person name="Redwan R.M."/>
            <person name="Saidin A."/>
            <person name="Kumar S.V."/>
        </authorList>
    </citation>
    <scope>NUCLEOTIDE SEQUENCE [LARGE SCALE GENOMIC DNA]</scope>
    <source>
        <strain evidence="8">cv. MD2</strain>
        <tissue evidence="7">Leaf</tissue>
    </source>
</reference>
<evidence type="ECO:0000256" key="5">
    <source>
        <dbReference type="ARBA" id="ARBA00023242"/>
    </source>
</evidence>
<evidence type="ECO:0000256" key="2">
    <source>
        <dbReference type="ARBA" id="ARBA00023015"/>
    </source>
</evidence>
<dbReference type="FunFam" id="2.20.25.80:FF:000003">
    <property type="entry name" value="WRKY transcription factor 57"/>
    <property type="match status" value="1"/>
</dbReference>
<keyword evidence="5" id="KW-0539">Nucleus</keyword>
<comment type="caution">
    <text evidence="7">The sequence shown here is derived from an EMBL/GenBank/DDBJ whole genome shotgun (WGS) entry which is preliminary data.</text>
</comment>
<evidence type="ECO:0000259" key="6">
    <source>
        <dbReference type="PROSITE" id="PS50811"/>
    </source>
</evidence>